<dbReference type="Proteomes" id="UP000183994">
    <property type="component" value="Unassembled WGS sequence"/>
</dbReference>
<dbReference type="NCBIfam" id="TIGR01451">
    <property type="entry name" value="B_ant_repeat"/>
    <property type="match status" value="4"/>
</dbReference>
<name>A0A1M6NI01_9BACT</name>
<dbReference type="Gene3D" id="2.60.40.10">
    <property type="entry name" value="Immunoglobulins"/>
    <property type="match status" value="3"/>
</dbReference>
<organism evidence="3 4">
    <name type="scientific">Desulfatibacillum alkenivorans DSM 16219</name>
    <dbReference type="NCBI Taxonomy" id="1121393"/>
    <lineage>
        <taxon>Bacteria</taxon>
        <taxon>Pseudomonadati</taxon>
        <taxon>Thermodesulfobacteriota</taxon>
        <taxon>Desulfobacteria</taxon>
        <taxon>Desulfobacterales</taxon>
        <taxon>Desulfatibacillaceae</taxon>
        <taxon>Desulfatibacillum</taxon>
    </lineage>
</organism>
<dbReference type="RefSeq" id="WP_083611001.1">
    <property type="nucleotide sequence ID" value="NZ_FQZU01000015.1"/>
</dbReference>
<feature type="domain" description="DUF11" evidence="2">
    <location>
        <begin position="333"/>
        <end position="432"/>
    </location>
</feature>
<evidence type="ECO:0000313" key="4">
    <source>
        <dbReference type="Proteomes" id="UP000183994"/>
    </source>
</evidence>
<reference evidence="4" key="1">
    <citation type="submission" date="2016-11" db="EMBL/GenBank/DDBJ databases">
        <authorList>
            <person name="Varghese N."/>
            <person name="Submissions S."/>
        </authorList>
    </citation>
    <scope>NUCLEOTIDE SEQUENCE [LARGE SCALE GENOMIC DNA]</scope>
    <source>
        <strain evidence="4">DSM 16219</strain>
    </source>
</reference>
<gene>
    <name evidence="3" type="ORF">SAMN02745216_02593</name>
</gene>
<evidence type="ECO:0000256" key="1">
    <source>
        <dbReference type="SAM" id="SignalP"/>
    </source>
</evidence>
<dbReference type="InterPro" id="IPR051172">
    <property type="entry name" value="Chlamydia_OmcB"/>
</dbReference>
<feature type="domain" description="DUF11" evidence="2">
    <location>
        <begin position="695"/>
        <end position="814"/>
    </location>
</feature>
<evidence type="ECO:0000313" key="3">
    <source>
        <dbReference type="EMBL" id="SHJ95361.1"/>
    </source>
</evidence>
<dbReference type="SUPFAM" id="SSF49478">
    <property type="entry name" value="Cna protein B-type domain"/>
    <property type="match status" value="1"/>
</dbReference>
<dbReference type="OrthoDB" id="9773411at2"/>
<feature type="signal peptide" evidence="1">
    <location>
        <begin position="1"/>
        <end position="31"/>
    </location>
</feature>
<protein>
    <submittedName>
        <fullName evidence="3">Conserved repeat domain-containing protein</fullName>
    </submittedName>
</protein>
<feature type="domain" description="DUF11" evidence="2">
    <location>
        <begin position="78"/>
        <end position="197"/>
    </location>
</feature>
<feature type="domain" description="DUF11" evidence="2">
    <location>
        <begin position="211"/>
        <end position="316"/>
    </location>
</feature>
<keyword evidence="1" id="KW-0732">Signal</keyword>
<dbReference type="STRING" id="1121393.SAMN02745216_02593"/>
<dbReference type="InterPro" id="IPR001434">
    <property type="entry name" value="OmcB-like_DUF11"/>
</dbReference>
<proteinExistence type="predicted"/>
<feature type="chain" id="PRO_5012432300" evidence="1">
    <location>
        <begin position="32"/>
        <end position="1995"/>
    </location>
</feature>
<dbReference type="PANTHER" id="PTHR34819:SF3">
    <property type="entry name" value="CELL SURFACE PROTEIN"/>
    <property type="match status" value="1"/>
</dbReference>
<keyword evidence="4" id="KW-1185">Reference proteome</keyword>
<dbReference type="InterPro" id="IPR047589">
    <property type="entry name" value="DUF11_rpt"/>
</dbReference>
<accession>A0A1M6NI01</accession>
<dbReference type="SUPFAM" id="SSF117074">
    <property type="entry name" value="Hypothetical protein PA1324"/>
    <property type="match status" value="1"/>
</dbReference>
<dbReference type="InterPro" id="IPR013783">
    <property type="entry name" value="Ig-like_fold"/>
</dbReference>
<dbReference type="Pfam" id="PF01345">
    <property type="entry name" value="DUF11"/>
    <property type="match status" value="4"/>
</dbReference>
<dbReference type="Gene3D" id="2.60.40.1170">
    <property type="entry name" value="Mu homology domain, subdomain B"/>
    <property type="match status" value="1"/>
</dbReference>
<evidence type="ECO:0000259" key="2">
    <source>
        <dbReference type="Pfam" id="PF01345"/>
    </source>
</evidence>
<sequence length="1995" mass="214064">MHRTPGKQPEHCIKRMAGACLLLLWCVLAQAYPALALSPPVGTQITNTAEAAYADANGNDMPELSASVSTEVGGAPVLKITKTASSDPIAMGSEIVYTILYSNQGNAPATGVIITDNLSGFLTFQEASDGGVYAPGPPGGGRVTWSPPDLAAGASGSLTIRALVKTSGDYAPGDPDAIAAGSLIYNTAKIESNEIDEEETIISTVGSGPNLVLTKSVQSNSAAPGGEIQYTLSYKNLGNAAATNVRIQDDLPDQTSYVENSATGGGALNARTLSWSLGNLAPGASGQVAYKAQVSVLAKEGAVIANTGVLLSNETGGVLSNEVLITVSGAFSLALKKTVSPASVRAGENLVFSILAENNGAIALSGITVADPLPHGATFVSADNGGVLDAQTVTWSIDALAPGQTQTLTLEVKTDAIDQGQNAMENTATARAPGLNPISASATAALTCRSQGVVSFVGPGGEAVRDFSIGDQIYLTVQDPDRNLDPLTAETVTVTLSVPGTGDAETIILTESMFNKAPAVDSGLFFGGLPSSGDPASPQDGTLQLSQDIVIDALYEDPLDPLCGLPGQSQASILVEPGGVVFDATTGAPVAGVQVILFTNSGQRASTLPDWPAGMPDVTTTGADGAFSFRNVPYGSYFFSVVPGVEFQFPSQKPDGELPPGFSVETGSRGEIFTLSVQNPSVNMDIPLDPSPGVLSVSKTCSKERAEIGDIVLYELTLSNQGYSAITDLKIQDVLPHGFLYKDGSTTIDGKKAEDPVASSGRTMEWTIPVLAPSTIMTLSYRVVIGPDSHLGDGRNTVAAQGVTTGGMVHSNAASHQLKIVQGVFTTDGTIIGKVFLDRNGNGIQDPPGPEGKFLEPGVPGAVIFTEYGLRIRTDKDGKYSVFSVKPGTHVLRLDETSLPPSLRLVSLHNRFMGDDRSQFVDMHPHGLVKANFGVRVRPGHAWPPEAGLLNEKDVQAPEESPKIPLEEQIPGMDNALAFISPADKAVLPKDTVDVILKGHSGGSIKLFVNGREASRDRLATVVADSRTKVSAYEFLGVSLQAGESNTLEARLLDPYGNQRGAVSITVECTGKPAKIKIDADDKGFPANPSAPVEIPVSLVDNKERVVGHNGLMEVEASMGKILNPDANPDEDGLQIAYESGRAALHIQPPGETGQAVIRVRSEGLSKEQEVYFTPHLRDMMIVGLGEVVLGLGDSGGDYTVLKKERSFDENGYADGRAAVFAQGRVFDKNLLTIGVDTAKDRDRRDDNIFNSQEQTLDSPDKYPIYGDESESEYLAQSREKVYAKIERDKSSLMYGDFETAFTGSRLAEYNRSFTGGYGDLNLKRFRLQGMATKSDQALIVDVLRAKGSSGYYYLSEMDLVEGSERVVIEVRDRNQVERVLSRKTLSRGSDYNMEYDLGAVLFMEPAPSYDINFNPIFIVVNYESRSPHLDYYAYGGRSQAAVFSWLDVGATGVVEENDLANYNLTGGDMALHLPWRTDLRAEYAQTRAIFDELGALGPENGEGWRFDLESRPVDKLSLSGYYQNLSEFFSNPSAIGAQRGVESLGGKAQYALDSGLSFSAQYYEDDDRLNNRVSQTGAAAVAKKFAKTQVEAGVVYENITEGANASKRPDYLRTFETDRPALDHETSVMAGAGYDYSEKLSFKARHHHSVTGSGYHLTDAGVNAALTDKTTGYIRQEYAEYSEYDDMHTTAGLESQVGENTTAYNEMRLEGGASGERNHQIVGLKHRLRFTSALTGDASMEYAQTIAGEADSSIPDGFALGGALRYIPDDLLKVTTRAEYTMEDSAWQTRRTYLGEAGLIYKMHPDYSLLARARGFWDLSEQDGDQVYSRTMAGLAFRPIQSDAFHMLAKTEYKYEDNQKSTPKYESHSVIPSIEGVYQASHKTQFIGKYAAKFQTDGDLEAYTDLWSGRIIYDITDRFDASAGYRVLTAHTANGSMRQGGFAELGVRAFKNLWISGGYCFDDFDTDLTGDSFQGQGPYIRIRFKFDENLFAKK</sequence>
<dbReference type="PANTHER" id="PTHR34819">
    <property type="entry name" value="LARGE CYSTEINE-RICH PERIPLASMIC PROTEIN OMCB"/>
    <property type="match status" value="1"/>
</dbReference>
<dbReference type="EMBL" id="FQZU01000015">
    <property type="protein sequence ID" value="SHJ95361.1"/>
    <property type="molecule type" value="Genomic_DNA"/>
</dbReference>